<accession>A0A1H3W3S5</accession>
<dbReference type="Proteomes" id="UP000236755">
    <property type="component" value="Unassembled WGS sequence"/>
</dbReference>
<dbReference type="STRING" id="555874.SAMN04488065_0486"/>
<keyword evidence="2" id="KW-1185">Reference proteome</keyword>
<dbReference type="AlphaFoldDB" id="A0A1H3W3S5"/>
<gene>
    <name evidence="1" type="ORF">SAMN04488065_0486</name>
</gene>
<dbReference type="OrthoDB" id="303910at2157"/>
<name>A0A1H3W3S5_9EURY</name>
<protein>
    <submittedName>
        <fullName evidence="1">Uncharacterized protein</fullName>
    </submittedName>
</protein>
<evidence type="ECO:0000313" key="1">
    <source>
        <dbReference type="EMBL" id="SDZ80948.1"/>
    </source>
</evidence>
<organism evidence="1 2">
    <name type="scientific">Haloplanus vescus</name>
    <dbReference type="NCBI Taxonomy" id="555874"/>
    <lineage>
        <taxon>Archaea</taxon>
        <taxon>Methanobacteriati</taxon>
        <taxon>Methanobacteriota</taxon>
        <taxon>Stenosarchaea group</taxon>
        <taxon>Halobacteria</taxon>
        <taxon>Halobacteriales</taxon>
        <taxon>Haloferacaceae</taxon>
        <taxon>Haloplanus</taxon>
    </lineage>
</organism>
<sequence length="139" mass="15798">MSSHAHDAIDGTESTYREYVLDVRIAEATADDETVYRFEAPDHVGAVFEDPEAATLYADVFFDVNGFDEVDVGDRGIPPTIIQAGRDTLVAYFLTQSYADQLWVASFYGLKPEKIDRYVNRVRKRADRVREGVRDRDLD</sequence>
<dbReference type="RefSeq" id="WP_092630862.1">
    <property type="nucleotide sequence ID" value="NZ_FNQT01000001.1"/>
</dbReference>
<dbReference type="EMBL" id="FNQT01000001">
    <property type="protein sequence ID" value="SDZ80948.1"/>
    <property type="molecule type" value="Genomic_DNA"/>
</dbReference>
<proteinExistence type="predicted"/>
<reference evidence="1 2" key="1">
    <citation type="submission" date="2016-10" db="EMBL/GenBank/DDBJ databases">
        <authorList>
            <person name="de Groot N.N."/>
        </authorList>
    </citation>
    <scope>NUCLEOTIDE SEQUENCE [LARGE SCALE GENOMIC DNA]</scope>
    <source>
        <strain evidence="1 2">CGMCC 1.8712</strain>
    </source>
</reference>
<evidence type="ECO:0000313" key="2">
    <source>
        <dbReference type="Proteomes" id="UP000236755"/>
    </source>
</evidence>